<gene>
    <name evidence="2" type="ORF">DHV22_13835</name>
</gene>
<feature type="chain" id="PRO_5017658887" evidence="1">
    <location>
        <begin position="20"/>
        <end position="264"/>
    </location>
</feature>
<comment type="caution">
    <text evidence="2">The sequence shown here is derived from an EMBL/GenBank/DDBJ whole genome shotgun (WGS) entry which is preliminary data.</text>
</comment>
<evidence type="ECO:0000313" key="3">
    <source>
        <dbReference type="Proteomes" id="UP000263268"/>
    </source>
</evidence>
<evidence type="ECO:0000313" key="2">
    <source>
        <dbReference type="EMBL" id="HCY82584.1"/>
    </source>
</evidence>
<name>A0A3D6BUM6_9FLAO</name>
<feature type="signal peptide" evidence="1">
    <location>
        <begin position="1"/>
        <end position="19"/>
    </location>
</feature>
<sequence length="264" mass="29009">MKRQFLCAFAMLVAIPLMAQENRTSADPEDGKSLQDKIQNPIANMASIPLDYNLSINNKNSNILNLQAVIPVRLTENWLLITRAFVPFMNVPTTSSYSNGVGNVMFTGTITPAKEGSFSWGAGPALMLPTGIKGLGFEKFSIGPSLAALKQSNGLTYGLILQNYFSVAGPSNAQNVNYLYTQILLSKNLKNGWYLYSNPNITADWNATNNNQWTIPLGVGAGKLITHNRYLPINVKAGVYKFIAHPTDADWLIQAQATFILKYK</sequence>
<accession>A0A3D6BUM6</accession>
<dbReference type="EMBL" id="DPRK01000219">
    <property type="protein sequence ID" value="HCY82584.1"/>
    <property type="molecule type" value="Genomic_DNA"/>
</dbReference>
<dbReference type="Proteomes" id="UP000263268">
    <property type="component" value="Unassembled WGS sequence"/>
</dbReference>
<reference evidence="2 3" key="1">
    <citation type="journal article" date="2018" name="Nat. Biotechnol.">
        <title>A standardized bacterial taxonomy based on genome phylogeny substantially revises the tree of life.</title>
        <authorList>
            <person name="Parks D.H."/>
            <person name="Chuvochina M."/>
            <person name="Waite D.W."/>
            <person name="Rinke C."/>
            <person name="Skarshewski A."/>
            <person name="Chaumeil P.A."/>
            <person name="Hugenholtz P."/>
        </authorList>
    </citation>
    <scope>NUCLEOTIDE SEQUENCE [LARGE SCALE GENOMIC DNA]</scope>
    <source>
        <strain evidence="2">UBA10227</strain>
    </source>
</reference>
<keyword evidence="1" id="KW-0732">Signal</keyword>
<evidence type="ECO:0000256" key="1">
    <source>
        <dbReference type="SAM" id="SignalP"/>
    </source>
</evidence>
<organism evidence="2 3">
    <name type="scientific">Xanthomarina gelatinilytica</name>
    <dbReference type="NCBI Taxonomy" id="1137281"/>
    <lineage>
        <taxon>Bacteria</taxon>
        <taxon>Pseudomonadati</taxon>
        <taxon>Bacteroidota</taxon>
        <taxon>Flavobacteriia</taxon>
        <taxon>Flavobacteriales</taxon>
        <taxon>Flavobacteriaceae</taxon>
        <taxon>Xanthomarina</taxon>
    </lineage>
</organism>
<protein>
    <submittedName>
        <fullName evidence="2">Neuromedin U</fullName>
    </submittedName>
</protein>
<proteinExistence type="predicted"/>
<dbReference type="AlphaFoldDB" id="A0A3D6BUM6"/>